<evidence type="ECO:0000259" key="2">
    <source>
        <dbReference type="Pfam" id="PF17897"/>
    </source>
</evidence>
<dbReference type="InterPro" id="IPR036938">
    <property type="entry name" value="PAP2/HPO_sf"/>
</dbReference>
<dbReference type="GO" id="GO:0004601">
    <property type="term" value="F:peroxidase activity"/>
    <property type="evidence" value="ECO:0007669"/>
    <property type="project" value="InterPro"/>
</dbReference>
<dbReference type="CDD" id="cd03398">
    <property type="entry name" value="PAP2_haloperoxidase"/>
    <property type="match status" value="1"/>
</dbReference>
<sequence>MANFTPVRLPKVEEDEVYNKNYILYWNNVGLDLNRVTHTLGGPQTGPPISARALGMLQLAIHDAYFTIKPSADFTTFLTPNAEIDAYRLPDPTHSDDARQAVAGAAVTMLSMLYMRPAEMPRPSPISNDTYAQLEYIIESSMTNAPGGCNTVSYSFNFGKAVATKFFDLLFHEEGANQRGYTPTFAPFKFNDEPTHPVDLVPEDANEPGGNIVPRRQYHAPFYGTRAKRFATQTDHIIADPPGIRSGAGEVTEYDDAIREVYAMGGAASLNTTKRTPHQTVQGMFWAYDGAKLIGTPPRLYNQIIRKIAVAYKQEDNLAESEINNADFARLLALVNVAMADAGIFSWKEKWQFEFWRPLSGVRADSLRDPKLVDRGDPFWLTLGAPATNSDSLPFKPPFPAYPSGHATFGGAAFQMVRKYYNGRPGLGSWADDEPDNIAVEFVSEELNGISRDLRQPHDPKRDITDQPGTVRTRLPRHFSSCWEMMFENAVSRIFLGVHWRFDAAAAKDILVPTTKKDVYAVDDKGASLFKNVEDIRYRTKSTREGFEGKYPIGGVPLGIEIANEIFDNGLVPTPPELQPVVQGMPQPTPQPPQHQGPPRKMEKLPKPKDEDQVPMMDVEP</sequence>
<dbReference type="Gene3D" id="1.20.144.10">
    <property type="entry name" value="Phosphatidic acid phosphatase type 2/haloperoxidase"/>
    <property type="match status" value="1"/>
</dbReference>
<comment type="caution">
    <text evidence="3">The sequence shown here is derived from an EMBL/GenBank/DDBJ whole genome shotgun (WGS) entry which is preliminary data.</text>
</comment>
<gene>
    <name evidence="3" type="ORF">Ptr86124_003756</name>
</gene>
<accession>A0A2W1H6E7</accession>
<reference evidence="4" key="1">
    <citation type="journal article" date="2022" name="Microb. Genom.">
        <title>A global pangenome for the wheat fungal pathogen Pyrenophora tritici-repentis and prediction of effector protein structural homology.</title>
        <authorList>
            <person name="Moolhuijzen P.M."/>
            <person name="See P.T."/>
            <person name="Shi G."/>
            <person name="Powell H.R."/>
            <person name="Cockram J."/>
            <person name="Jorgensen L.N."/>
            <person name="Benslimane H."/>
            <person name="Strelkov S.E."/>
            <person name="Turner J."/>
            <person name="Liu Z."/>
            <person name="Moffat C.S."/>
        </authorList>
    </citation>
    <scope>NUCLEOTIDE SEQUENCE [LARGE SCALE GENOMIC DNA]</scope>
</reference>
<dbReference type="Proteomes" id="UP000249757">
    <property type="component" value="Unassembled WGS sequence"/>
</dbReference>
<dbReference type="Gene3D" id="1.10.606.10">
    <property type="entry name" value="Vanadium-containing Chloroperoxidase, domain 2"/>
    <property type="match status" value="1"/>
</dbReference>
<keyword evidence="4" id="KW-1185">Reference proteome</keyword>
<dbReference type="SUPFAM" id="SSF48317">
    <property type="entry name" value="Acid phosphatase/Vanadium-dependent haloperoxidase"/>
    <property type="match status" value="1"/>
</dbReference>
<feature type="domain" description="Vanadium chloroperoxidase N-terminal" evidence="2">
    <location>
        <begin position="9"/>
        <end position="229"/>
    </location>
</feature>
<feature type="compositionally biased region" description="Pro residues" evidence="1">
    <location>
        <begin position="587"/>
        <end position="596"/>
    </location>
</feature>
<feature type="compositionally biased region" description="Basic and acidic residues" evidence="1">
    <location>
        <begin position="600"/>
        <end position="612"/>
    </location>
</feature>
<evidence type="ECO:0000313" key="3">
    <source>
        <dbReference type="EMBL" id="KAI1516819.1"/>
    </source>
</evidence>
<dbReference type="PANTHER" id="PTHR34599:SF1">
    <property type="entry name" value="PHOSPHATIDIC ACID PHOSPHATASE TYPE 2_HALOPEROXIDASE DOMAIN-CONTAINING PROTEIN"/>
    <property type="match status" value="1"/>
</dbReference>
<dbReference type="EMBL" id="NRDI02000004">
    <property type="protein sequence ID" value="KAI1516819.1"/>
    <property type="molecule type" value="Genomic_DNA"/>
</dbReference>
<proteinExistence type="predicted"/>
<protein>
    <submittedName>
        <fullName evidence="3">Vanadium chloroperoxidase</fullName>
    </submittedName>
</protein>
<name>A0A2W1H6E7_9PLEO</name>
<dbReference type="OMA" id="FEFWRPL"/>
<evidence type="ECO:0000313" key="4">
    <source>
        <dbReference type="Proteomes" id="UP000249757"/>
    </source>
</evidence>
<evidence type="ECO:0000256" key="1">
    <source>
        <dbReference type="SAM" id="MobiDB-lite"/>
    </source>
</evidence>
<feature type="region of interest" description="Disordered" evidence="1">
    <location>
        <begin position="573"/>
        <end position="621"/>
    </location>
</feature>
<organism evidence="3 4">
    <name type="scientific">Pyrenophora tritici-repentis</name>
    <dbReference type="NCBI Taxonomy" id="45151"/>
    <lineage>
        <taxon>Eukaryota</taxon>
        <taxon>Fungi</taxon>
        <taxon>Dikarya</taxon>
        <taxon>Ascomycota</taxon>
        <taxon>Pezizomycotina</taxon>
        <taxon>Dothideomycetes</taxon>
        <taxon>Pleosporomycetidae</taxon>
        <taxon>Pleosporales</taxon>
        <taxon>Pleosporineae</taxon>
        <taxon>Pleosporaceae</taxon>
        <taxon>Pyrenophora</taxon>
    </lineage>
</organism>
<dbReference type="Pfam" id="PF17897">
    <property type="entry name" value="VCPO_N"/>
    <property type="match status" value="1"/>
</dbReference>
<dbReference type="InterPro" id="IPR041067">
    <property type="entry name" value="VCPO_N"/>
</dbReference>
<dbReference type="AlphaFoldDB" id="A0A2W1H6E7"/>
<dbReference type="InterPro" id="IPR052559">
    <property type="entry name" value="V-haloperoxidase"/>
</dbReference>
<dbReference type="OrthoDB" id="9997027at2759"/>
<dbReference type="PANTHER" id="PTHR34599">
    <property type="entry name" value="PEROXIDASE-RELATED"/>
    <property type="match status" value="1"/>
</dbReference>
<dbReference type="InterPro" id="IPR016119">
    <property type="entry name" value="Br/Cl_peroxidase_C"/>
</dbReference>